<keyword evidence="6 7" id="KW-0472">Membrane</keyword>
<proteinExistence type="predicted"/>
<feature type="transmembrane region" description="Helical" evidence="7">
    <location>
        <begin position="168"/>
        <end position="186"/>
    </location>
</feature>
<dbReference type="GO" id="GO:0016020">
    <property type="term" value="C:membrane"/>
    <property type="evidence" value="ECO:0007669"/>
    <property type="project" value="UniProtKB-SubCell"/>
</dbReference>
<protein>
    <submittedName>
        <fullName evidence="10">Phospholipid-lipopolysaccharide ABC transporter</fullName>
    </submittedName>
</protein>
<evidence type="ECO:0000256" key="3">
    <source>
        <dbReference type="ARBA" id="ARBA00022741"/>
    </source>
</evidence>
<dbReference type="InterPro" id="IPR036640">
    <property type="entry name" value="ABC1_TM_sf"/>
</dbReference>
<keyword evidence="3" id="KW-0547">Nucleotide-binding</keyword>
<dbReference type="InterPro" id="IPR011527">
    <property type="entry name" value="ABC1_TM_dom"/>
</dbReference>
<evidence type="ECO:0000313" key="10">
    <source>
        <dbReference type="EMBL" id="SHO81455.1"/>
    </source>
</evidence>
<dbReference type="EMBL" id="FRYL01000041">
    <property type="protein sequence ID" value="SHO81455.1"/>
    <property type="molecule type" value="Genomic_DNA"/>
</dbReference>
<organism evidence="10">
    <name type="scientific">hydrothermal vent metagenome</name>
    <dbReference type="NCBI Taxonomy" id="652676"/>
    <lineage>
        <taxon>unclassified sequences</taxon>
        <taxon>metagenomes</taxon>
        <taxon>ecological metagenomes</taxon>
    </lineage>
</organism>
<dbReference type="SMART" id="SM00382">
    <property type="entry name" value="AAA"/>
    <property type="match status" value="1"/>
</dbReference>
<dbReference type="PANTHER" id="PTHR24221:SF654">
    <property type="entry name" value="ATP-BINDING CASSETTE SUB-FAMILY B MEMBER 6"/>
    <property type="match status" value="1"/>
</dbReference>
<dbReference type="AlphaFoldDB" id="A0A1W1EKR7"/>
<evidence type="ECO:0000259" key="9">
    <source>
        <dbReference type="PROSITE" id="PS50929"/>
    </source>
</evidence>
<name>A0A1W1EKR7_9ZZZZ</name>
<keyword evidence="4" id="KW-0067">ATP-binding</keyword>
<keyword evidence="2 7" id="KW-0812">Transmembrane</keyword>
<evidence type="ECO:0000256" key="2">
    <source>
        <dbReference type="ARBA" id="ARBA00022692"/>
    </source>
</evidence>
<dbReference type="Gene3D" id="3.40.50.300">
    <property type="entry name" value="P-loop containing nucleotide triphosphate hydrolases"/>
    <property type="match status" value="1"/>
</dbReference>
<dbReference type="PROSITE" id="PS00211">
    <property type="entry name" value="ABC_TRANSPORTER_1"/>
    <property type="match status" value="1"/>
</dbReference>
<dbReference type="InterPro" id="IPR003593">
    <property type="entry name" value="AAA+_ATPase"/>
</dbReference>
<dbReference type="SUPFAM" id="SSF90123">
    <property type="entry name" value="ABC transporter transmembrane region"/>
    <property type="match status" value="1"/>
</dbReference>
<evidence type="ECO:0000256" key="7">
    <source>
        <dbReference type="SAM" id="Phobius"/>
    </source>
</evidence>
<dbReference type="PROSITE" id="PS50929">
    <property type="entry name" value="ABC_TM1F"/>
    <property type="match status" value="1"/>
</dbReference>
<dbReference type="GO" id="GO:0005524">
    <property type="term" value="F:ATP binding"/>
    <property type="evidence" value="ECO:0007669"/>
    <property type="project" value="UniProtKB-KW"/>
</dbReference>
<dbReference type="InterPro" id="IPR017871">
    <property type="entry name" value="ABC_transporter-like_CS"/>
</dbReference>
<feature type="transmembrane region" description="Helical" evidence="7">
    <location>
        <begin position="281"/>
        <end position="301"/>
    </location>
</feature>
<evidence type="ECO:0000256" key="6">
    <source>
        <dbReference type="ARBA" id="ARBA00023136"/>
    </source>
</evidence>
<feature type="transmembrane region" description="Helical" evidence="7">
    <location>
        <begin position="27"/>
        <end position="48"/>
    </location>
</feature>
<evidence type="ECO:0000256" key="5">
    <source>
        <dbReference type="ARBA" id="ARBA00022989"/>
    </source>
</evidence>
<dbReference type="Gene3D" id="1.20.1560.10">
    <property type="entry name" value="ABC transporter type 1, transmembrane domain"/>
    <property type="match status" value="1"/>
</dbReference>
<evidence type="ECO:0000256" key="4">
    <source>
        <dbReference type="ARBA" id="ARBA00022840"/>
    </source>
</evidence>
<dbReference type="PROSITE" id="PS50893">
    <property type="entry name" value="ABC_TRANSPORTER_2"/>
    <property type="match status" value="1"/>
</dbReference>
<comment type="subcellular location">
    <subcellularLocation>
        <location evidence="1">Membrane</location>
        <topology evidence="1">Multi-pass membrane protein</topology>
    </subcellularLocation>
</comment>
<dbReference type="Pfam" id="PF00664">
    <property type="entry name" value="ABC_membrane"/>
    <property type="match status" value="1"/>
</dbReference>
<evidence type="ECO:0000259" key="8">
    <source>
        <dbReference type="PROSITE" id="PS50893"/>
    </source>
</evidence>
<feature type="domain" description="ABC transporter" evidence="8">
    <location>
        <begin position="341"/>
        <end position="572"/>
    </location>
</feature>
<keyword evidence="5 7" id="KW-1133">Transmembrane helix</keyword>
<feature type="transmembrane region" description="Helical" evidence="7">
    <location>
        <begin position="63"/>
        <end position="81"/>
    </location>
</feature>
<dbReference type="InterPro" id="IPR003439">
    <property type="entry name" value="ABC_transporter-like_ATP-bd"/>
</dbReference>
<feature type="domain" description="ABC transmembrane type-1" evidence="9">
    <location>
        <begin position="28"/>
        <end position="310"/>
    </location>
</feature>
<evidence type="ECO:0000256" key="1">
    <source>
        <dbReference type="ARBA" id="ARBA00004141"/>
    </source>
</evidence>
<gene>
    <name evidence="10" type="ORF">MNB_SV-15-1032</name>
</gene>
<dbReference type="CDD" id="cd18552">
    <property type="entry name" value="ABC_6TM_MsbA_like"/>
    <property type="match status" value="1"/>
</dbReference>
<dbReference type="SUPFAM" id="SSF52540">
    <property type="entry name" value="P-loop containing nucleoside triphosphate hydrolases"/>
    <property type="match status" value="1"/>
</dbReference>
<feature type="transmembrane region" description="Helical" evidence="7">
    <location>
        <begin position="143"/>
        <end position="162"/>
    </location>
</feature>
<dbReference type="GO" id="GO:0016887">
    <property type="term" value="F:ATP hydrolysis activity"/>
    <property type="evidence" value="ECO:0007669"/>
    <property type="project" value="InterPro"/>
</dbReference>
<reference evidence="10" key="1">
    <citation type="submission" date="2016-10" db="EMBL/GenBank/DDBJ databases">
        <authorList>
            <person name="de Groot N.N."/>
        </authorList>
    </citation>
    <scope>NUCLEOTIDE SEQUENCE</scope>
</reference>
<feature type="transmembrane region" description="Helical" evidence="7">
    <location>
        <begin position="254"/>
        <end position="275"/>
    </location>
</feature>
<dbReference type="InterPro" id="IPR039421">
    <property type="entry name" value="Type_1_exporter"/>
</dbReference>
<dbReference type="Pfam" id="PF00005">
    <property type="entry name" value="ABC_tran"/>
    <property type="match status" value="1"/>
</dbReference>
<dbReference type="GO" id="GO:0140359">
    <property type="term" value="F:ABC-type transporter activity"/>
    <property type="evidence" value="ECO:0007669"/>
    <property type="project" value="InterPro"/>
</dbReference>
<dbReference type="GO" id="GO:0034040">
    <property type="term" value="F:ATPase-coupled lipid transmembrane transporter activity"/>
    <property type="evidence" value="ECO:0007669"/>
    <property type="project" value="TreeGrafter"/>
</dbReference>
<sequence length="573" mass="65368">MLISNQNEKWYGLKFLLPYLSEFKLRIVVAFISMIMVAVTTAFFAYMMKPILNNIFVEKDEQMLWIIPLAIILLFMVRGIFRYLSVYIATSIGVDITTILRSKMFYKSINSDYNTLHNITVGDINSNIIQTVLRLRNVIALNIPKLIVSILTIIALIIVILYLNWKLAIYSIFFASIIVFPIKYLGKYVKKHTLNSEKTISALANRINEVFNNIDLVKVYNNTEYEKDVFDKYLDKYSQFQLKLSRYQEVTSPIMEFFVSIAIAWVIYAGGYSVINNEMSAGEFFAFLTALMMLYAPIKIVTKNSIVMNMLDTYIIRIEKILNIKQESSYPNKFNEDIESIEFKNVTLKIDNKIILEDISFKIDKGDSVAFVGKTGAGKSSILSLLFGFREATSGVIFINGEDIKSLDLKTLRDKISYVNQSAGIFNSTIKENILYGSSYNENRYIESKDISHCDFIDEKTNKDDEYVGEGGKKLSGGQRQRIALARALYKNGSLFILDEATSALDANTENNLQDSIEHIMSDVTSIIIAHRLNSIKHCNKVYLLSNGKIIKNGSYENISKDIDFKKNFGILN</sequence>
<dbReference type="PANTHER" id="PTHR24221">
    <property type="entry name" value="ATP-BINDING CASSETTE SUB-FAMILY B"/>
    <property type="match status" value="1"/>
</dbReference>
<dbReference type="InterPro" id="IPR027417">
    <property type="entry name" value="P-loop_NTPase"/>
</dbReference>
<accession>A0A1W1EKR7</accession>